<dbReference type="RefSeq" id="WP_106052823.1">
    <property type="nucleotide sequence ID" value="NZ_CALXOB010000030.1"/>
</dbReference>
<gene>
    <name evidence="3" type="ORF">FYJ85_07545</name>
</gene>
<dbReference type="Proteomes" id="UP000435649">
    <property type="component" value="Unassembled WGS sequence"/>
</dbReference>
<dbReference type="Pfam" id="PF08903">
    <property type="entry name" value="DUF1846"/>
    <property type="match status" value="1"/>
</dbReference>
<dbReference type="InterPro" id="IPR048496">
    <property type="entry name" value="DUF1846_N"/>
</dbReference>
<sequence>MKTGFDSEKYLSEQSQAILERAGKFDDKLYLEFGGKLLCDFHAARVLPGFDPDTKIKLLQRMKDKIDIVICIYAGDIEQKKMRADFGLAYDTDTMRTIDDLRDWGLDVKAVVVTRYQEQPAVKGFINKLSRRGIRVYTHHPIEGYPTDLDTIVSPQGYGANDYIETDRPIVVVTGPGANSGKMATCLSQVYHEFQRGVKAGYAKFETFPVWNLPLKHPVNIAYEAATADLGDINMVDSFHLEAYNETVINYNRDLEIFPVVKRICARIMPPEQLYKSPTDMGVNRVGFAITDDKVCCQASTQEIIRRYFQYMCAHALGNADKIAADRVKLLMDDLGITEFDRKVVAPARAAAEEAEQQPGKGSGNVFCGAALELPDGTIVTGKNSPLLHAASSCILNAIKVLAKLPDDLYLLSPQVIDSVSQLKKKIYKNKGLSLDLGETLTALSVSVPNNPAAQLAMKKLSRLAGCEMHISHLPTPGDELALRRLGIRITSEPCFTSRNLFME</sequence>
<comment type="caution">
    <text evidence="3">The sequence shown here is derived from an EMBL/GenBank/DDBJ whole genome shotgun (WGS) entry which is preliminary data.</text>
</comment>
<keyword evidence="4" id="KW-1185">Reference proteome</keyword>
<dbReference type="Gene3D" id="3.10.630.10">
    <property type="entry name" value="dip2346 domain like"/>
    <property type="match status" value="1"/>
</dbReference>
<dbReference type="NCBIfam" id="NF010184">
    <property type="entry name" value="PRK13663.1"/>
    <property type="match status" value="1"/>
</dbReference>
<evidence type="ECO:0000313" key="4">
    <source>
        <dbReference type="Proteomes" id="UP000435649"/>
    </source>
</evidence>
<reference evidence="3 4" key="1">
    <citation type="submission" date="2019-08" db="EMBL/GenBank/DDBJ databases">
        <title>In-depth cultivation of the pig gut microbiome towards novel bacterial diversity and tailored functional studies.</title>
        <authorList>
            <person name="Wylensek D."/>
            <person name="Hitch T.C.A."/>
            <person name="Clavel T."/>
        </authorList>
    </citation>
    <scope>NUCLEOTIDE SEQUENCE [LARGE SCALE GENOMIC DNA]</scope>
    <source>
        <strain evidence="3 4">BBE-744-WT-12</strain>
    </source>
</reference>
<evidence type="ECO:0000259" key="2">
    <source>
        <dbReference type="Pfam" id="PF20921"/>
    </source>
</evidence>
<organism evidence="3 4">
    <name type="scientific">Victivallis lenta</name>
    <dbReference type="NCBI Taxonomy" id="2606640"/>
    <lineage>
        <taxon>Bacteria</taxon>
        <taxon>Pseudomonadati</taxon>
        <taxon>Lentisphaerota</taxon>
        <taxon>Lentisphaeria</taxon>
        <taxon>Victivallales</taxon>
        <taxon>Victivallaceae</taxon>
        <taxon>Victivallis</taxon>
    </lineage>
</organism>
<dbReference type="InterPro" id="IPR048441">
    <property type="entry name" value="DUF1846_C"/>
</dbReference>
<dbReference type="Gene3D" id="1.20.1570.10">
    <property type="entry name" value="dip2346 domain like"/>
    <property type="match status" value="1"/>
</dbReference>
<dbReference type="AlphaFoldDB" id="A0A844G2M9"/>
<protein>
    <submittedName>
        <fullName evidence="3">DUF1846 domain-containing protein</fullName>
    </submittedName>
</protein>
<feature type="domain" description="DUF1846" evidence="1">
    <location>
        <begin position="4"/>
        <end position="335"/>
    </location>
</feature>
<accession>A0A844G2M9</accession>
<dbReference type="EMBL" id="VUNS01000006">
    <property type="protein sequence ID" value="MST96901.1"/>
    <property type="molecule type" value="Genomic_DNA"/>
</dbReference>
<feature type="domain" description="DUF1846" evidence="2">
    <location>
        <begin position="341"/>
        <end position="502"/>
    </location>
</feature>
<evidence type="ECO:0000313" key="3">
    <source>
        <dbReference type="EMBL" id="MST96901.1"/>
    </source>
</evidence>
<dbReference type="Gene3D" id="3.40.140.40">
    <property type="entry name" value="Domain of unknown function (DUF1846), C-terminal subdomain"/>
    <property type="match status" value="1"/>
</dbReference>
<dbReference type="Pfam" id="PF20921">
    <property type="entry name" value="DUF1846_C"/>
    <property type="match status" value="1"/>
</dbReference>
<proteinExistence type="predicted"/>
<evidence type="ECO:0000259" key="1">
    <source>
        <dbReference type="Pfam" id="PF08903"/>
    </source>
</evidence>
<name>A0A844G2M9_9BACT</name>